<dbReference type="AlphaFoldDB" id="A0A9P7YX45"/>
<keyword evidence="2" id="KW-1185">Reference proteome</keyword>
<protein>
    <submittedName>
        <fullName evidence="1">Uncharacterized protein</fullName>
    </submittedName>
</protein>
<proteinExistence type="predicted"/>
<evidence type="ECO:0000313" key="2">
    <source>
        <dbReference type="Proteomes" id="UP000887226"/>
    </source>
</evidence>
<dbReference type="EMBL" id="MU254181">
    <property type="protein sequence ID" value="KAG9241628.1"/>
    <property type="molecule type" value="Genomic_DNA"/>
</dbReference>
<accession>A0A9P7YX45</accession>
<reference evidence="1" key="1">
    <citation type="journal article" date="2021" name="IMA Fungus">
        <title>Genomic characterization of three marine fungi, including Emericellopsis atlantica sp. nov. with signatures of a generalist lifestyle and marine biomass degradation.</title>
        <authorList>
            <person name="Hagestad O.C."/>
            <person name="Hou L."/>
            <person name="Andersen J.H."/>
            <person name="Hansen E.H."/>
            <person name="Altermark B."/>
            <person name="Li C."/>
            <person name="Kuhnert E."/>
            <person name="Cox R.J."/>
            <person name="Crous P.W."/>
            <person name="Spatafora J.W."/>
            <person name="Lail K."/>
            <person name="Amirebrahimi M."/>
            <person name="Lipzen A."/>
            <person name="Pangilinan J."/>
            <person name="Andreopoulos W."/>
            <person name="Hayes R.D."/>
            <person name="Ng V."/>
            <person name="Grigoriev I.V."/>
            <person name="Jackson S.A."/>
            <person name="Sutton T.D.S."/>
            <person name="Dobson A.D.W."/>
            <person name="Rama T."/>
        </authorList>
    </citation>
    <scope>NUCLEOTIDE SEQUENCE</scope>
    <source>
        <strain evidence="1">TRa3180A</strain>
    </source>
</reference>
<dbReference type="InterPro" id="IPR036291">
    <property type="entry name" value="NAD(P)-bd_dom_sf"/>
</dbReference>
<dbReference type="Gene3D" id="3.40.50.720">
    <property type="entry name" value="NAD(P)-binding Rossmann-like Domain"/>
    <property type="match status" value="1"/>
</dbReference>
<name>A0A9P7YX45_9HELO</name>
<comment type="caution">
    <text evidence="1">The sequence shown here is derived from an EMBL/GenBank/DDBJ whole genome shotgun (WGS) entry which is preliminary data.</text>
</comment>
<sequence>MHHRCQFWYRGACILCLRKLWSYRHCSLVRKHNRIGRVASNIAKIGYAIKVQIFACDIASAESVKRLAERVQSVFGRLNMIFVGLGIRDAFSRKYRGEKLKAFESILRYNASLLAHYPFLSTASLTVHISYVTLESFVHMLEGMPRGFVPNASRVLKTSTSSSPSQYDSDMAKRAPVYHYSQSRKLDPLHVG</sequence>
<organism evidence="1 2">
    <name type="scientific">Calycina marina</name>
    <dbReference type="NCBI Taxonomy" id="1763456"/>
    <lineage>
        <taxon>Eukaryota</taxon>
        <taxon>Fungi</taxon>
        <taxon>Dikarya</taxon>
        <taxon>Ascomycota</taxon>
        <taxon>Pezizomycotina</taxon>
        <taxon>Leotiomycetes</taxon>
        <taxon>Helotiales</taxon>
        <taxon>Pezizellaceae</taxon>
        <taxon>Calycina</taxon>
    </lineage>
</organism>
<gene>
    <name evidence="1" type="ORF">BJ878DRAFT_218672</name>
</gene>
<evidence type="ECO:0000313" key="1">
    <source>
        <dbReference type="EMBL" id="KAG9241628.1"/>
    </source>
</evidence>
<dbReference type="SUPFAM" id="SSF51735">
    <property type="entry name" value="NAD(P)-binding Rossmann-fold domains"/>
    <property type="match status" value="1"/>
</dbReference>
<dbReference type="OrthoDB" id="1933717at2759"/>
<dbReference type="Proteomes" id="UP000887226">
    <property type="component" value="Unassembled WGS sequence"/>
</dbReference>